<organism evidence="2 3">
    <name type="scientific">Zizania palustris</name>
    <name type="common">Northern wild rice</name>
    <dbReference type="NCBI Taxonomy" id="103762"/>
    <lineage>
        <taxon>Eukaryota</taxon>
        <taxon>Viridiplantae</taxon>
        <taxon>Streptophyta</taxon>
        <taxon>Embryophyta</taxon>
        <taxon>Tracheophyta</taxon>
        <taxon>Spermatophyta</taxon>
        <taxon>Magnoliopsida</taxon>
        <taxon>Liliopsida</taxon>
        <taxon>Poales</taxon>
        <taxon>Poaceae</taxon>
        <taxon>BOP clade</taxon>
        <taxon>Oryzoideae</taxon>
        <taxon>Oryzeae</taxon>
        <taxon>Zizaniinae</taxon>
        <taxon>Zizania</taxon>
    </lineage>
</organism>
<keyword evidence="3" id="KW-1185">Reference proteome</keyword>
<feature type="region of interest" description="Disordered" evidence="1">
    <location>
        <begin position="50"/>
        <end position="120"/>
    </location>
</feature>
<feature type="compositionally biased region" description="Basic and acidic residues" evidence="1">
    <location>
        <begin position="99"/>
        <end position="110"/>
    </location>
</feature>
<dbReference type="Proteomes" id="UP000729402">
    <property type="component" value="Unassembled WGS sequence"/>
</dbReference>
<feature type="compositionally biased region" description="Basic residues" evidence="1">
    <location>
        <begin position="56"/>
        <end position="72"/>
    </location>
</feature>
<comment type="caution">
    <text evidence="2">The sequence shown here is derived from an EMBL/GenBank/DDBJ whole genome shotgun (WGS) entry which is preliminary data.</text>
</comment>
<gene>
    <name evidence="2" type="ORF">GUJ93_ZPchr0013g36802</name>
</gene>
<reference evidence="2" key="2">
    <citation type="submission" date="2021-02" db="EMBL/GenBank/DDBJ databases">
        <authorList>
            <person name="Kimball J.A."/>
            <person name="Haas M.W."/>
            <person name="Macchietto M."/>
            <person name="Kono T."/>
            <person name="Duquette J."/>
            <person name="Shao M."/>
        </authorList>
    </citation>
    <scope>NUCLEOTIDE SEQUENCE</scope>
    <source>
        <tissue evidence="2">Fresh leaf tissue</tissue>
    </source>
</reference>
<evidence type="ECO:0000313" key="2">
    <source>
        <dbReference type="EMBL" id="KAG8097018.1"/>
    </source>
</evidence>
<reference evidence="2" key="1">
    <citation type="journal article" date="2021" name="bioRxiv">
        <title>Whole Genome Assembly and Annotation of Northern Wild Rice, Zizania palustris L., Supports a Whole Genome Duplication in the Zizania Genus.</title>
        <authorList>
            <person name="Haas M."/>
            <person name="Kono T."/>
            <person name="Macchietto M."/>
            <person name="Millas R."/>
            <person name="McGilp L."/>
            <person name="Shao M."/>
            <person name="Duquette J."/>
            <person name="Hirsch C.N."/>
            <person name="Kimball J."/>
        </authorList>
    </citation>
    <scope>NUCLEOTIDE SEQUENCE</scope>
    <source>
        <tissue evidence="2">Fresh leaf tissue</tissue>
    </source>
</reference>
<evidence type="ECO:0000313" key="3">
    <source>
        <dbReference type="Proteomes" id="UP000729402"/>
    </source>
</evidence>
<accession>A0A8J6C1M2</accession>
<protein>
    <submittedName>
        <fullName evidence="2">Uncharacterized protein</fullName>
    </submittedName>
</protein>
<dbReference type="EMBL" id="JAAALK010000079">
    <property type="protein sequence ID" value="KAG8097018.1"/>
    <property type="molecule type" value="Genomic_DNA"/>
</dbReference>
<proteinExistence type="predicted"/>
<evidence type="ECO:0000256" key="1">
    <source>
        <dbReference type="SAM" id="MobiDB-lite"/>
    </source>
</evidence>
<name>A0A8J6C1M2_ZIZPA</name>
<feature type="compositionally biased region" description="Basic and acidic residues" evidence="1">
    <location>
        <begin position="73"/>
        <end position="91"/>
    </location>
</feature>
<sequence length="120" mass="13864">MLLCRALARWCRSLLVAHRPHAQSHSGVRTPTPHVRAARSARADLIRSLLPEKRMGGVRHRRRGVRHRRREWKGRATGEENGRGMPPEKRMGGARHRRREWEGRSMRLSEGKSLQIGRGD</sequence>
<dbReference type="AlphaFoldDB" id="A0A8J6C1M2"/>